<dbReference type="AlphaFoldDB" id="A0A9N9Q0U8"/>
<reference evidence="1" key="1">
    <citation type="submission" date="2021-07" db="EMBL/GenBank/DDBJ databases">
        <authorList>
            <person name="Durling M."/>
        </authorList>
    </citation>
    <scope>NUCLEOTIDE SEQUENCE</scope>
</reference>
<evidence type="ECO:0000313" key="2">
    <source>
        <dbReference type="Proteomes" id="UP000701801"/>
    </source>
</evidence>
<dbReference type="PANTHER" id="PTHR38791:SF5">
    <property type="entry name" value="TRANSCRIPTION FACTOR DBAG-RELATED"/>
    <property type="match status" value="1"/>
</dbReference>
<dbReference type="EMBL" id="CAJVRM010000518">
    <property type="protein sequence ID" value="CAG8981808.1"/>
    <property type="molecule type" value="Genomic_DNA"/>
</dbReference>
<dbReference type="PANTHER" id="PTHR38791">
    <property type="entry name" value="ZN(II)2CYS6 TRANSCRIPTION FACTOR (EUROFUNG)-RELATED-RELATED"/>
    <property type="match status" value="1"/>
</dbReference>
<keyword evidence="2" id="KW-1185">Reference proteome</keyword>
<name>A0A9N9Q0U8_9HELO</name>
<accession>A0A9N9Q0U8</accession>
<evidence type="ECO:0000313" key="1">
    <source>
        <dbReference type="EMBL" id="CAG8981808.1"/>
    </source>
</evidence>
<dbReference type="OrthoDB" id="4220372at2759"/>
<sequence length="700" mass="80323">MVYCRKPSQSCADCRSRRTKPSIVFTPPNFHSVIGKDRHVHNVLEHAESVKYRDPSDLMFRDESRNLIAKAQRQSPPKSRTQASSKRIQSIEKEIITRAVLSTGSHFVPSFSVPIGLETSTEEQATAFFFQNYVPDRTSFPTGAFQYLEDIFIHERSTKHSKMQSQRWDLQGYQHSSPNILPTARIKYTSSMKLLSLQSKDAKEAKSNQTFAGVMLLGLYEVSCRLEVRFQSKISLKISKTITCHEDASMEAWTRHTLGSSAIMRYRGRRQLREPLGRELFLHHRSQVLANCMQRHAFVPPFIRQWNETLDMENPCEHSATVLNNISDFNPEATIIRAHAIDAECVKWEQNCPAEYVYRTFQVKRQSEEVFNGRYDVYSNLWIAMIWNNQRSLRIRCQDLILNQLNRFYRTNLAKVLFNDVNYYQRQIRLSKQIILNCSVDIMSSIPGFLGFKDEPNTERKIPSSFNDSLLLWPLFNAGYNDIITNAQRDWIVGRLRYILDVLSVRQAQPLIENLIDKTATHCCNGPPRSPPILSDCRMPGDSNSAMTPYSNKTLNSDASQLWDRGISTSHGDNSLASLSTYFATPQQCFPNFPITPSKFIQSSISTIQNEPHAYESGPYQPNSRFINCIYDGKESPPSYTTFSSDNDSSLMLEDQNFPDPCPITTISYHMLPYQTFTTSMPLENTRGLDAMSGFFEGQW</sequence>
<organism evidence="1 2">
    <name type="scientific">Hymenoscyphus albidus</name>
    <dbReference type="NCBI Taxonomy" id="595503"/>
    <lineage>
        <taxon>Eukaryota</taxon>
        <taxon>Fungi</taxon>
        <taxon>Dikarya</taxon>
        <taxon>Ascomycota</taxon>
        <taxon>Pezizomycotina</taxon>
        <taxon>Leotiomycetes</taxon>
        <taxon>Helotiales</taxon>
        <taxon>Helotiaceae</taxon>
        <taxon>Hymenoscyphus</taxon>
    </lineage>
</organism>
<gene>
    <name evidence="1" type="ORF">HYALB_00004751</name>
</gene>
<proteinExistence type="predicted"/>
<dbReference type="InterPro" id="IPR053175">
    <property type="entry name" value="DHMBA_Reg_Transcription_Factor"/>
</dbReference>
<comment type="caution">
    <text evidence="1">The sequence shown here is derived from an EMBL/GenBank/DDBJ whole genome shotgun (WGS) entry which is preliminary data.</text>
</comment>
<dbReference type="Proteomes" id="UP000701801">
    <property type="component" value="Unassembled WGS sequence"/>
</dbReference>
<protein>
    <submittedName>
        <fullName evidence="1">Uncharacterized protein</fullName>
    </submittedName>
</protein>